<dbReference type="OrthoDB" id="366232at2759"/>
<dbReference type="Proteomes" id="UP001057455">
    <property type="component" value="Unassembled WGS sequence"/>
</dbReference>
<keyword evidence="3" id="KW-1185">Reference proteome</keyword>
<gene>
    <name evidence="2" type="ORF">BaOVIS_020130</name>
</gene>
<comment type="caution">
    <text evidence="2">The sequence shown here is derived from an EMBL/GenBank/DDBJ whole genome shotgun (WGS) entry which is preliminary data.</text>
</comment>
<evidence type="ECO:0000313" key="2">
    <source>
        <dbReference type="EMBL" id="GFE54609.1"/>
    </source>
</evidence>
<proteinExistence type="predicted"/>
<name>A0A9W5TEG0_BABOV</name>
<organism evidence="2 3">
    <name type="scientific">Babesia ovis</name>
    <dbReference type="NCBI Taxonomy" id="5869"/>
    <lineage>
        <taxon>Eukaryota</taxon>
        <taxon>Sar</taxon>
        <taxon>Alveolata</taxon>
        <taxon>Apicomplexa</taxon>
        <taxon>Aconoidasida</taxon>
        <taxon>Piroplasmida</taxon>
        <taxon>Babesiidae</taxon>
        <taxon>Babesia</taxon>
    </lineage>
</organism>
<sequence length="353" mass="40330">MSATKDIAARRVYHRDGHDSDSIGYDRHRSLRVDHVSSHRSRSRSHDRSRRGGSSGPRSSISRRRDSGDAISISQHNHPIKESVDCTDADGSYDQDIPLNTDRNQKDTASTKGTTRPSLPYIYQQAEFIRICTDLIRKCDCESQLRDFFSSLDTGRSIDLRQYTDAQVRKKFRHLGRALYLSREGDQLSKPTECNISLLDALEEKLPYIRQKADALGTYVRPSRDPEVNQTMLGKGNNNLPFTMNEKDANTLVSLREMHEQGFFVGYEDVHKEFISRHTTHDVWGKTPQQQLELMRSVETGKDDGNTQPWKVFDRKELEASSKIDHSGYDRLLESTKDFSSSFGPGKSYTSFI</sequence>
<evidence type="ECO:0000313" key="3">
    <source>
        <dbReference type="Proteomes" id="UP001057455"/>
    </source>
</evidence>
<feature type="compositionally biased region" description="Basic and acidic residues" evidence="1">
    <location>
        <begin position="14"/>
        <end position="37"/>
    </location>
</feature>
<protein>
    <submittedName>
        <fullName evidence="2">Uncharacterized protein</fullName>
    </submittedName>
</protein>
<feature type="compositionally biased region" description="Basic residues" evidence="1">
    <location>
        <begin position="38"/>
        <end position="51"/>
    </location>
</feature>
<feature type="region of interest" description="Disordered" evidence="1">
    <location>
        <begin position="1"/>
        <end position="116"/>
    </location>
</feature>
<dbReference type="AlphaFoldDB" id="A0A9W5TEG0"/>
<dbReference type="EMBL" id="BLIY01000017">
    <property type="protein sequence ID" value="GFE54609.1"/>
    <property type="molecule type" value="Genomic_DNA"/>
</dbReference>
<accession>A0A9W5TEG0</accession>
<evidence type="ECO:0000256" key="1">
    <source>
        <dbReference type="SAM" id="MobiDB-lite"/>
    </source>
</evidence>
<feature type="compositionally biased region" description="Polar residues" evidence="1">
    <location>
        <begin position="107"/>
        <end position="116"/>
    </location>
</feature>
<reference evidence="2" key="1">
    <citation type="submission" date="2019-12" db="EMBL/GenBank/DDBJ databases">
        <title>Genome sequence of Babesia ovis.</title>
        <authorList>
            <person name="Yamagishi J."/>
            <person name="Sevinc F."/>
            <person name="Xuan X."/>
        </authorList>
    </citation>
    <scope>NUCLEOTIDE SEQUENCE</scope>
    <source>
        <strain evidence="2">Selcuk</strain>
    </source>
</reference>